<protein>
    <submittedName>
        <fullName evidence="1">Uncharacterized protein</fullName>
    </submittedName>
</protein>
<comment type="caution">
    <text evidence="1">The sequence shown here is derived from an EMBL/GenBank/DDBJ whole genome shotgun (WGS) entry which is preliminary data.</text>
</comment>
<name>A0ACB9GC19_CICIN</name>
<accession>A0ACB9GC19</accession>
<evidence type="ECO:0000313" key="1">
    <source>
        <dbReference type="EMBL" id="KAI3781149.1"/>
    </source>
</evidence>
<dbReference type="Proteomes" id="UP001055811">
    <property type="component" value="Linkage Group LG02"/>
</dbReference>
<sequence>MSMHHFVHMKKIPPVAFLSIFSEANIGIPQAICQELAGLCRVREQREERMQRSEMALCEVWFVRLRCSGGGGDGNVRGRDEIGDGSNIRLGLKEAGLIKGRSVGF</sequence>
<dbReference type="EMBL" id="CM042010">
    <property type="protein sequence ID" value="KAI3781149.1"/>
    <property type="molecule type" value="Genomic_DNA"/>
</dbReference>
<reference evidence="1 2" key="2">
    <citation type="journal article" date="2022" name="Mol. Ecol. Resour.">
        <title>The genomes of chicory, endive, great burdock and yacon provide insights into Asteraceae paleo-polyploidization history and plant inulin production.</title>
        <authorList>
            <person name="Fan W."/>
            <person name="Wang S."/>
            <person name="Wang H."/>
            <person name="Wang A."/>
            <person name="Jiang F."/>
            <person name="Liu H."/>
            <person name="Zhao H."/>
            <person name="Xu D."/>
            <person name="Zhang Y."/>
        </authorList>
    </citation>
    <scope>NUCLEOTIDE SEQUENCE [LARGE SCALE GENOMIC DNA]</scope>
    <source>
        <strain evidence="2">cv. Punajuju</strain>
        <tissue evidence="1">Leaves</tissue>
    </source>
</reference>
<proteinExistence type="predicted"/>
<organism evidence="1 2">
    <name type="scientific">Cichorium intybus</name>
    <name type="common">Chicory</name>
    <dbReference type="NCBI Taxonomy" id="13427"/>
    <lineage>
        <taxon>Eukaryota</taxon>
        <taxon>Viridiplantae</taxon>
        <taxon>Streptophyta</taxon>
        <taxon>Embryophyta</taxon>
        <taxon>Tracheophyta</taxon>
        <taxon>Spermatophyta</taxon>
        <taxon>Magnoliopsida</taxon>
        <taxon>eudicotyledons</taxon>
        <taxon>Gunneridae</taxon>
        <taxon>Pentapetalae</taxon>
        <taxon>asterids</taxon>
        <taxon>campanulids</taxon>
        <taxon>Asterales</taxon>
        <taxon>Asteraceae</taxon>
        <taxon>Cichorioideae</taxon>
        <taxon>Cichorieae</taxon>
        <taxon>Cichoriinae</taxon>
        <taxon>Cichorium</taxon>
    </lineage>
</organism>
<reference evidence="2" key="1">
    <citation type="journal article" date="2022" name="Mol. Ecol. Resour.">
        <title>The genomes of chicory, endive, great burdock and yacon provide insights into Asteraceae palaeo-polyploidization history and plant inulin production.</title>
        <authorList>
            <person name="Fan W."/>
            <person name="Wang S."/>
            <person name="Wang H."/>
            <person name="Wang A."/>
            <person name="Jiang F."/>
            <person name="Liu H."/>
            <person name="Zhao H."/>
            <person name="Xu D."/>
            <person name="Zhang Y."/>
        </authorList>
    </citation>
    <scope>NUCLEOTIDE SEQUENCE [LARGE SCALE GENOMIC DNA]</scope>
    <source>
        <strain evidence="2">cv. Punajuju</strain>
    </source>
</reference>
<keyword evidence="2" id="KW-1185">Reference proteome</keyword>
<gene>
    <name evidence="1" type="ORF">L2E82_11151</name>
</gene>
<evidence type="ECO:0000313" key="2">
    <source>
        <dbReference type="Proteomes" id="UP001055811"/>
    </source>
</evidence>